<evidence type="ECO:0000256" key="1">
    <source>
        <dbReference type="SAM" id="Coils"/>
    </source>
</evidence>
<dbReference type="SMART" id="SM00857">
    <property type="entry name" value="Resolvase"/>
    <property type="match status" value="1"/>
</dbReference>
<organism evidence="4 5">
    <name type="scientific">Schaedlerella arabinosiphila</name>
    <dbReference type="NCBI Taxonomy" id="2044587"/>
    <lineage>
        <taxon>Bacteria</taxon>
        <taxon>Bacillati</taxon>
        <taxon>Bacillota</taxon>
        <taxon>Clostridia</taxon>
        <taxon>Lachnospirales</taxon>
        <taxon>Lachnospiraceae</taxon>
        <taxon>Schaedlerella</taxon>
    </lineage>
</organism>
<dbReference type="Pfam" id="PF13408">
    <property type="entry name" value="Zn_ribbon_recom"/>
    <property type="match status" value="1"/>
</dbReference>
<feature type="domain" description="Resolvase/invertase-type recombinase catalytic" evidence="2">
    <location>
        <begin position="11"/>
        <end position="169"/>
    </location>
</feature>
<dbReference type="PROSITE" id="PS51737">
    <property type="entry name" value="RECOMBINASE_DNA_BIND"/>
    <property type="match status" value="1"/>
</dbReference>
<dbReference type="Gene3D" id="3.40.50.1390">
    <property type="entry name" value="Resolvase, N-terminal catalytic domain"/>
    <property type="match status" value="1"/>
</dbReference>
<dbReference type="EMBL" id="RHJS01000002">
    <property type="protein sequence ID" value="RRK33456.1"/>
    <property type="molecule type" value="Genomic_DNA"/>
</dbReference>
<dbReference type="InterPro" id="IPR006119">
    <property type="entry name" value="Resolv_N"/>
</dbReference>
<feature type="domain" description="Recombinase" evidence="3">
    <location>
        <begin position="177"/>
        <end position="321"/>
    </location>
</feature>
<dbReference type="AlphaFoldDB" id="A0A3R8LHI9"/>
<accession>A0A3R8LHI9</accession>
<reference evidence="4" key="1">
    <citation type="submission" date="2018-10" db="EMBL/GenBank/DDBJ databases">
        <title>Schaedlerella arabinophila gen. nov. sp. nov., isolated from the mouse intestinal tract and comparative analysis with the genome of the closely related altered Schaedler flora strain ASF502.</title>
        <authorList>
            <person name="Miyake S."/>
            <person name="Soh M."/>
            <person name="Seedorf H."/>
        </authorList>
    </citation>
    <scope>NUCLEOTIDE SEQUENCE [LARGE SCALE GENOMIC DNA]</scope>
    <source>
        <strain evidence="4">DSM 106076</strain>
    </source>
</reference>
<dbReference type="Gene3D" id="3.90.1750.20">
    <property type="entry name" value="Putative Large Serine Recombinase, Chain B, Domain 2"/>
    <property type="match status" value="1"/>
</dbReference>
<keyword evidence="1" id="KW-0175">Coiled coil</keyword>
<evidence type="ECO:0000313" key="5">
    <source>
        <dbReference type="Proteomes" id="UP000274920"/>
    </source>
</evidence>
<dbReference type="PANTHER" id="PTHR30461">
    <property type="entry name" value="DNA-INVERTASE FROM LAMBDOID PROPHAGE"/>
    <property type="match status" value="1"/>
</dbReference>
<comment type="caution">
    <text evidence="4">The sequence shown here is derived from an EMBL/GenBank/DDBJ whole genome shotgun (WGS) entry which is preliminary data.</text>
</comment>
<dbReference type="SUPFAM" id="SSF53041">
    <property type="entry name" value="Resolvase-like"/>
    <property type="match status" value="1"/>
</dbReference>
<feature type="coiled-coil region" evidence="1">
    <location>
        <begin position="415"/>
        <end position="477"/>
    </location>
</feature>
<dbReference type="InterPro" id="IPR038109">
    <property type="entry name" value="DNA_bind_recomb_sf"/>
</dbReference>
<dbReference type="InterPro" id="IPR036162">
    <property type="entry name" value="Resolvase-like_N_sf"/>
</dbReference>
<dbReference type="GO" id="GO:0000150">
    <property type="term" value="F:DNA strand exchange activity"/>
    <property type="evidence" value="ECO:0007669"/>
    <property type="project" value="InterPro"/>
</dbReference>
<dbReference type="InterPro" id="IPR050639">
    <property type="entry name" value="SSR_resolvase"/>
</dbReference>
<name>A0A3R8LHI9_9FIRM</name>
<dbReference type="Proteomes" id="UP000274920">
    <property type="component" value="Unassembled WGS sequence"/>
</dbReference>
<evidence type="ECO:0000259" key="2">
    <source>
        <dbReference type="PROSITE" id="PS51736"/>
    </source>
</evidence>
<dbReference type="RefSeq" id="WP_125128712.1">
    <property type="nucleotide sequence ID" value="NZ_RHJS01000002.1"/>
</dbReference>
<protein>
    <submittedName>
        <fullName evidence="4">Recombinase</fullName>
    </submittedName>
</protein>
<evidence type="ECO:0000259" key="3">
    <source>
        <dbReference type="PROSITE" id="PS51737"/>
    </source>
</evidence>
<dbReference type="GO" id="GO:0003677">
    <property type="term" value="F:DNA binding"/>
    <property type="evidence" value="ECO:0007669"/>
    <property type="project" value="InterPro"/>
</dbReference>
<gene>
    <name evidence="4" type="ORF">EBB54_20470</name>
</gene>
<dbReference type="Pfam" id="PF07508">
    <property type="entry name" value="Recombinase"/>
    <property type="match status" value="1"/>
</dbReference>
<dbReference type="PANTHER" id="PTHR30461:SF23">
    <property type="entry name" value="DNA RECOMBINASE-RELATED"/>
    <property type="match status" value="1"/>
</dbReference>
<sequence length="559" mass="63673">MKNRQFKRIYHAAIYVRLSKEDGDVAGVSKAESNSISNQKELIRDFLKDKEDIVVVSERVDDGYSGSSFERPGFQQMLEDIRRGVVDCVVVKDLSRFGREYIDTGRYIERLFPALGVRFIAVNDHYDSLRGDGQGDEILVPFKNLINDAYCRDISVKIRSHLEVKRRKGEFIGAFAPYGYQKDGEDRHRLVVDAYAAGVVRDIFRMKLHGMSQDAIAVKLNSDGILSPMEYKNSRGINFRTAFRVKAASGWSPVAVRRILENEVYIGNLVQGRQSTPNHKVKKSIRKGKEDWVRVEKNHEPVVSERDFAVVQKLLGMDTRTAPDREGVYLLSGIAVCGDCGAPMVRKVSSVNGKRYCYYICSGHKAGGSCGSHRIPVQALEDAVFVLLKRHIGCILDLERVLEYAGTVPFRDLDVRKLEERREKLLGEVERCRELRMMLYEDMKDGVITKEDYVELHAAYEARGKEAQEAAGKAEREIRAVLEGDEDKYRWISYFKEYRDIGELTRDVVVALISEVRVYDRENIEVVFDFADQYRQALEYVEGRECPGLEGVSAGREAV</sequence>
<proteinExistence type="predicted"/>
<dbReference type="Pfam" id="PF00239">
    <property type="entry name" value="Resolvase"/>
    <property type="match status" value="1"/>
</dbReference>
<evidence type="ECO:0000313" key="4">
    <source>
        <dbReference type="EMBL" id="RRK33456.1"/>
    </source>
</evidence>
<dbReference type="PROSITE" id="PS51736">
    <property type="entry name" value="RECOMBINASES_3"/>
    <property type="match status" value="1"/>
</dbReference>
<dbReference type="InterPro" id="IPR011109">
    <property type="entry name" value="DNA_bind_recombinase_dom"/>
</dbReference>
<keyword evidence="5" id="KW-1185">Reference proteome</keyword>
<dbReference type="InterPro" id="IPR025827">
    <property type="entry name" value="Zn_ribbon_recom_dom"/>
</dbReference>